<dbReference type="InterPro" id="IPR024079">
    <property type="entry name" value="MetalloPept_cat_dom_sf"/>
</dbReference>
<sequence>MKKMFTIFTMFIILLVSASPSFAHDLPGGGGETWGWKYVGSHWPSTTTTYFEATSDTWESRFKNGEAKFESETGNRFSLIERTSSDTSNFIESYSCSSCTWVARRTFTSISADHPTRWRIQFNSAKSANSWTTVAAHEIGHVYGLADLYESYNDERLMYGYDNGTRYLDVLEKDGLDYVYNVY</sequence>
<dbReference type="Proteomes" id="UP000180194">
    <property type="component" value="Unassembled WGS sequence"/>
</dbReference>
<proteinExistence type="predicted"/>
<name>A0ABX3CKQ0_9BACI</name>
<accession>A0ABX3CKQ0</accession>
<reference evidence="2 3" key="1">
    <citation type="submission" date="2016-07" db="EMBL/GenBank/DDBJ databases">
        <title>Bacillus oceanisediminis whole genome.</title>
        <authorList>
            <person name="Pal Y."/>
            <person name="Verma A."/>
            <person name="Mual P."/>
            <person name="Srinivasan K."/>
        </authorList>
    </citation>
    <scope>NUCLEOTIDE SEQUENCE [LARGE SCALE GENOMIC DNA]</scope>
    <source>
        <strain evidence="2 3">Bhandara28</strain>
    </source>
</reference>
<feature type="chain" id="PRO_5047230192" description="Peptidase M10 metallopeptidase domain-containing protein" evidence="1">
    <location>
        <begin position="24"/>
        <end position="183"/>
    </location>
</feature>
<evidence type="ECO:0000313" key="2">
    <source>
        <dbReference type="EMBL" id="OHX41404.1"/>
    </source>
</evidence>
<dbReference type="EMBL" id="MBRJ01000059">
    <property type="protein sequence ID" value="OHX41404.1"/>
    <property type="molecule type" value="Genomic_DNA"/>
</dbReference>
<organism evidence="2 3">
    <name type="scientific">Cytobacillus oceanisediminis</name>
    <dbReference type="NCBI Taxonomy" id="665099"/>
    <lineage>
        <taxon>Bacteria</taxon>
        <taxon>Bacillati</taxon>
        <taxon>Bacillota</taxon>
        <taxon>Bacilli</taxon>
        <taxon>Bacillales</taxon>
        <taxon>Bacillaceae</taxon>
        <taxon>Cytobacillus</taxon>
    </lineage>
</organism>
<evidence type="ECO:0008006" key="4">
    <source>
        <dbReference type="Google" id="ProtNLM"/>
    </source>
</evidence>
<feature type="signal peptide" evidence="1">
    <location>
        <begin position="1"/>
        <end position="23"/>
    </location>
</feature>
<gene>
    <name evidence="2" type="ORF">BBV17_28835</name>
</gene>
<keyword evidence="3" id="KW-1185">Reference proteome</keyword>
<comment type="caution">
    <text evidence="2">The sequence shown here is derived from an EMBL/GenBank/DDBJ whole genome shotgun (WGS) entry which is preliminary data.</text>
</comment>
<evidence type="ECO:0000256" key="1">
    <source>
        <dbReference type="SAM" id="SignalP"/>
    </source>
</evidence>
<evidence type="ECO:0000313" key="3">
    <source>
        <dbReference type="Proteomes" id="UP000180194"/>
    </source>
</evidence>
<keyword evidence="1" id="KW-0732">Signal</keyword>
<dbReference type="Gene3D" id="3.40.390.10">
    <property type="entry name" value="Collagenase (Catalytic Domain)"/>
    <property type="match status" value="1"/>
</dbReference>
<dbReference type="RefSeq" id="WP_035332088.1">
    <property type="nucleotide sequence ID" value="NZ_MBRJ01000059.1"/>
</dbReference>
<protein>
    <recommendedName>
        <fullName evidence="4">Peptidase M10 metallopeptidase domain-containing protein</fullName>
    </recommendedName>
</protein>
<dbReference type="SUPFAM" id="SSF55486">
    <property type="entry name" value="Metalloproteases ('zincins'), catalytic domain"/>
    <property type="match status" value="1"/>
</dbReference>